<comment type="similarity">
    <text evidence="2">Belongs to the TMEM19 family.</text>
</comment>
<accession>A0A1Z5JU18</accession>
<dbReference type="OrthoDB" id="30881at2759"/>
<dbReference type="NCBIfam" id="TIGR00297">
    <property type="entry name" value="TIGR00297 family protein"/>
    <property type="match status" value="1"/>
</dbReference>
<keyword evidence="4 6" id="KW-1133">Transmembrane helix</keyword>
<dbReference type="Pfam" id="PF01940">
    <property type="entry name" value="DUF92"/>
    <property type="match status" value="1"/>
</dbReference>
<comment type="subcellular location">
    <subcellularLocation>
        <location evidence="1">Membrane</location>
        <topology evidence="1">Multi-pass membrane protein</topology>
    </subcellularLocation>
</comment>
<dbReference type="Proteomes" id="UP000198406">
    <property type="component" value="Unassembled WGS sequence"/>
</dbReference>
<protein>
    <recommendedName>
        <fullName evidence="9">TIGR00297 family protein</fullName>
    </recommendedName>
</protein>
<evidence type="ECO:0000256" key="1">
    <source>
        <dbReference type="ARBA" id="ARBA00004141"/>
    </source>
</evidence>
<dbReference type="InterPro" id="IPR002794">
    <property type="entry name" value="DUF92_TMEM19"/>
</dbReference>
<dbReference type="EMBL" id="BDSP01000118">
    <property type="protein sequence ID" value="GAX17520.1"/>
    <property type="molecule type" value="Genomic_DNA"/>
</dbReference>
<name>A0A1Z5JU18_FISSO</name>
<dbReference type="PANTHER" id="PTHR13353">
    <property type="entry name" value="TRANSMEMBRANE PROTEIN 19"/>
    <property type="match status" value="1"/>
</dbReference>
<feature type="transmembrane region" description="Helical" evidence="6">
    <location>
        <begin position="302"/>
        <end position="323"/>
    </location>
</feature>
<organism evidence="7 8">
    <name type="scientific">Fistulifera solaris</name>
    <name type="common">Oleaginous diatom</name>
    <dbReference type="NCBI Taxonomy" id="1519565"/>
    <lineage>
        <taxon>Eukaryota</taxon>
        <taxon>Sar</taxon>
        <taxon>Stramenopiles</taxon>
        <taxon>Ochrophyta</taxon>
        <taxon>Bacillariophyta</taxon>
        <taxon>Bacillariophyceae</taxon>
        <taxon>Bacillariophycidae</taxon>
        <taxon>Naviculales</taxon>
        <taxon>Naviculaceae</taxon>
        <taxon>Fistulifera</taxon>
    </lineage>
</organism>
<proteinExistence type="inferred from homology"/>
<keyword evidence="8" id="KW-1185">Reference proteome</keyword>
<comment type="caution">
    <text evidence="7">The sequence shown here is derived from an EMBL/GenBank/DDBJ whole genome shotgun (WGS) entry which is preliminary data.</text>
</comment>
<evidence type="ECO:0000256" key="3">
    <source>
        <dbReference type="ARBA" id="ARBA00022692"/>
    </source>
</evidence>
<evidence type="ECO:0000256" key="6">
    <source>
        <dbReference type="SAM" id="Phobius"/>
    </source>
</evidence>
<evidence type="ECO:0000256" key="4">
    <source>
        <dbReference type="ARBA" id="ARBA00022989"/>
    </source>
</evidence>
<keyword evidence="3 6" id="KW-0812">Transmembrane</keyword>
<dbReference type="AlphaFoldDB" id="A0A1Z5JU18"/>
<evidence type="ECO:0000256" key="5">
    <source>
        <dbReference type="ARBA" id="ARBA00023136"/>
    </source>
</evidence>
<evidence type="ECO:0000313" key="7">
    <source>
        <dbReference type="EMBL" id="GAX17520.1"/>
    </source>
</evidence>
<dbReference type="PANTHER" id="PTHR13353:SF5">
    <property type="entry name" value="TRANSMEMBRANE PROTEIN 19"/>
    <property type="match status" value="1"/>
</dbReference>
<evidence type="ECO:0000256" key="2">
    <source>
        <dbReference type="ARBA" id="ARBA00009012"/>
    </source>
</evidence>
<evidence type="ECO:0000313" key="8">
    <source>
        <dbReference type="Proteomes" id="UP000198406"/>
    </source>
</evidence>
<evidence type="ECO:0008006" key="9">
    <source>
        <dbReference type="Google" id="ProtNLM"/>
    </source>
</evidence>
<keyword evidence="5 6" id="KW-0472">Membrane</keyword>
<dbReference type="InParanoid" id="A0A1Z5JU18"/>
<sequence length="326" mass="34863">MKIYQLLLLPCFVQSFVVPKRKHVRLAHQIKHTSSLPSQTSLYKQKRMNTRTSKATKLKLLPSITELGESLFSYTGNVPFWQAFGLNAILFALLSKKLLKSLTPEGFAHSFALGTLLWTTLGWRGWSLCVLYLVAGNLVTKVRFAEKEKRGLAEKRGGRRGPENVWGSALTALVCASCSIQGPSFLGISSDLYVIGFVASLATKLADTFASEIGKAYGKTTFLITNLQRVEPGTEGAISAEGTAAAVGGGLLLALYGWATSLISGPAVPIVTTAAFIATNIESVLGATLQEKKGLEWVTNEIINGLNTLIGAIIAIAATMLVIGSS</sequence>
<reference evidence="7 8" key="1">
    <citation type="journal article" date="2015" name="Plant Cell">
        <title>Oil accumulation by the oleaginous diatom Fistulifera solaris as revealed by the genome and transcriptome.</title>
        <authorList>
            <person name="Tanaka T."/>
            <person name="Maeda Y."/>
            <person name="Veluchamy A."/>
            <person name="Tanaka M."/>
            <person name="Abida H."/>
            <person name="Marechal E."/>
            <person name="Bowler C."/>
            <person name="Muto M."/>
            <person name="Sunaga Y."/>
            <person name="Tanaka M."/>
            <person name="Yoshino T."/>
            <person name="Taniguchi T."/>
            <person name="Fukuda Y."/>
            <person name="Nemoto M."/>
            <person name="Matsumoto M."/>
            <person name="Wong P.S."/>
            <person name="Aburatani S."/>
            <person name="Fujibuchi W."/>
        </authorList>
    </citation>
    <scope>NUCLEOTIDE SEQUENCE [LARGE SCALE GENOMIC DNA]</scope>
    <source>
        <strain evidence="7 8">JPCC DA0580</strain>
    </source>
</reference>
<dbReference type="GO" id="GO:0016020">
    <property type="term" value="C:membrane"/>
    <property type="evidence" value="ECO:0007669"/>
    <property type="project" value="UniProtKB-SubCell"/>
</dbReference>
<gene>
    <name evidence="7" type="ORF">FisN_18Lh163</name>
</gene>